<evidence type="ECO:0008006" key="5">
    <source>
        <dbReference type="Google" id="ProtNLM"/>
    </source>
</evidence>
<protein>
    <recommendedName>
        <fullName evidence="5">Kazal-like domain-containing protein</fullName>
    </recommendedName>
</protein>
<sequence>MNHRRLCSALSVLLLAACGGSVDTPPGSGGAGGGDDGAGGDGAATSATSTGGGAPVACGARSGGICSAEEFCDFPDDSCGTFDTVGQCSARPEVCPADCPGVCGCDGQLYCNACSAQQAGVDVSEATSCLKPVGGDYAATYWAGGLDHLVVYKAEPETDACVTLYADAPAESAPEGFDVATLPDTWVVTRIERTSGAAGCAPGASKPAGEAVRAMGAIGSLSMDLSGGTSMPCTLDVDITATFPTEPATALLRATGVAVNDGCP</sequence>
<proteinExistence type="predicted"/>
<dbReference type="Proteomes" id="UP000075502">
    <property type="component" value="Unassembled WGS sequence"/>
</dbReference>
<evidence type="ECO:0000256" key="1">
    <source>
        <dbReference type="SAM" id="MobiDB-lite"/>
    </source>
</evidence>
<organism evidence="3 4">
    <name type="scientific">Sorangium cellulosum</name>
    <name type="common">Polyangium cellulosum</name>
    <dbReference type="NCBI Taxonomy" id="56"/>
    <lineage>
        <taxon>Bacteria</taxon>
        <taxon>Pseudomonadati</taxon>
        <taxon>Myxococcota</taxon>
        <taxon>Polyangia</taxon>
        <taxon>Polyangiales</taxon>
        <taxon>Polyangiaceae</taxon>
        <taxon>Sorangium</taxon>
    </lineage>
</organism>
<gene>
    <name evidence="3" type="ORF">BE21_00445</name>
</gene>
<accession>A0A150TBP8</accession>
<keyword evidence="2" id="KW-0732">Signal</keyword>
<feature type="compositionally biased region" description="Gly residues" evidence="1">
    <location>
        <begin position="27"/>
        <end position="42"/>
    </location>
</feature>
<comment type="caution">
    <text evidence="3">The sequence shown here is derived from an EMBL/GenBank/DDBJ whole genome shotgun (WGS) entry which is preliminary data.</text>
</comment>
<feature type="region of interest" description="Disordered" evidence="1">
    <location>
        <begin position="27"/>
        <end position="54"/>
    </location>
</feature>
<evidence type="ECO:0000313" key="3">
    <source>
        <dbReference type="EMBL" id="KYG02129.1"/>
    </source>
</evidence>
<dbReference type="AlphaFoldDB" id="A0A150TBP8"/>
<reference evidence="3 4" key="1">
    <citation type="submission" date="2014-02" db="EMBL/GenBank/DDBJ databases">
        <title>The small core and large imbalanced accessory genome model reveals a collaborative survival strategy of Sorangium cellulosum strains in nature.</title>
        <authorList>
            <person name="Han K."/>
            <person name="Peng R."/>
            <person name="Blom J."/>
            <person name="Li Y.-Z."/>
        </authorList>
    </citation>
    <scope>NUCLEOTIDE SEQUENCE [LARGE SCALE GENOMIC DNA]</scope>
    <source>
        <strain evidence="3 4">So0007-03</strain>
    </source>
</reference>
<evidence type="ECO:0000313" key="4">
    <source>
        <dbReference type="Proteomes" id="UP000075502"/>
    </source>
</evidence>
<feature type="chain" id="PRO_5007569660" description="Kazal-like domain-containing protein" evidence="2">
    <location>
        <begin position="24"/>
        <end position="264"/>
    </location>
</feature>
<dbReference type="PROSITE" id="PS51257">
    <property type="entry name" value="PROKAR_LIPOPROTEIN"/>
    <property type="match status" value="1"/>
</dbReference>
<feature type="signal peptide" evidence="2">
    <location>
        <begin position="1"/>
        <end position="23"/>
    </location>
</feature>
<evidence type="ECO:0000256" key="2">
    <source>
        <dbReference type="SAM" id="SignalP"/>
    </source>
</evidence>
<name>A0A150TBP8_SORCE</name>
<dbReference type="EMBL" id="JEME01003161">
    <property type="protein sequence ID" value="KYG02129.1"/>
    <property type="molecule type" value="Genomic_DNA"/>
</dbReference>